<reference evidence="1" key="3">
    <citation type="submission" date="2018-11" db="EMBL/GenBank/DDBJ databases">
        <title>Proposal to divide the Flavobacteriaceae and reorganize its genera based on Amino Acid Identity values calculated from whole genome sequences.</title>
        <authorList>
            <person name="Nicholson A.C."/>
            <person name="Gulvik C.A."/>
            <person name="Whitney A.M."/>
            <person name="Humrighouse B.W."/>
            <person name="Bell M."/>
            <person name="Holmes B."/>
            <person name="Steigerwalt A."/>
            <person name="Villarma A."/>
            <person name="Sheth M."/>
            <person name="Batra D."/>
            <person name="Pryor J."/>
            <person name="Bernardet J.-F."/>
            <person name="Hugo C."/>
            <person name="Kampfer P."/>
            <person name="Newman J."/>
            <person name="Mcquiston J.R."/>
        </authorList>
    </citation>
    <scope>NUCLEOTIDE SEQUENCE [LARGE SCALE GENOMIC DNA]</scope>
    <source>
        <strain evidence="1">G0188</strain>
    </source>
</reference>
<dbReference type="Proteomes" id="UP000255224">
    <property type="component" value="Unassembled WGS sequence"/>
</dbReference>
<dbReference type="EMBL" id="CP033920">
    <property type="protein sequence ID" value="AZA49736.1"/>
    <property type="molecule type" value="Genomic_DNA"/>
</dbReference>
<gene>
    <name evidence="1" type="ORF">EG346_16805</name>
    <name evidence="2" type="ORF">NCTC13533_01904</name>
</gene>
<dbReference type="EMBL" id="UFVQ01000003">
    <property type="protein sequence ID" value="STC95500.1"/>
    <property type="molecule type" value="Genomic_DNA"/>
</dbReference>
<keyword evidence="4" id="KW-1185">Reference proteome</keyword>
<accession>A0A376DV80</accession>
<reference evidence="2 3" key="1">
    <citation type="submission" date="2018-06" db="EMBL/GenBank/DDBJ databases">
        <authorList>
            <consortium name="Pathogen Informatics"/>
            <person name="Doyle S."/>
        </authorList>
    </citation>
    <scope>NUCLEOTIDE SEQUENCE [LARGE SCALE GENOMIC DNA]</scope>
    <source>
        <strain evidence="2 3">NCTC13533</strain>
    </source>
</reference>
<accession>A0A3G6M891</accession>
<organism evidence="2 3">
    <name type="scientific">Chryseobacterium carnipullorum</name>
    <dbReference type="NCBI Taxonomy" id="1124835"/>
    <lineage>
        <taxon>Bacteria</taxon>
        <taxon>Pseudomonadati</taxon>
        <taxon>Bacteroidota</taxon>
        <taxon>Flavobacteriia</taxon>
        <taxon>Flavobacteriales</taxon>
        <taxon>Weeksellaceae</taxon>
        <taxon>Chryseobacterium group</taxon>
        <taxon>Chryseobacterium</taxon>
    </lineage>
</organism>
<proteinExistence type="predicted"/>
<evidence type="ECO:0000313" key="2">
    <source>
        <dbReference type="EMBL" id="STC95500.1"/>
    </source>
</evidence>
<evidence type="ECO:0000313" key="4">
    <source>
        <dbReference type="Proteomes" id="UP000273270"/>
    </source>
</evidence>
<dbReference type="Proteomes" id="UP000273270">
    <property type="component" value="Chromosome"/>
</dbReference>
<sequence>MSRLLSQEEIEKHFELCEFDDECDFCDNPEHGTYAKIDYIPEDVAETDFYICGKCASVRLENYDQEEKEHWEQMGKMADWWAKEQENKTL</sequence>
<evidence type="ECO:0000313" key="1">
    <source>
        <dbReference type="EMBL" id="AZA49736.1"/>
    </source>
</evidence>
<dbReference type="RefSeq" id="WP_123880166.1">
    <property type="nucleotide sequence ID" value="NZ_CP033920.1"/>
</dbReference>
<evidence type="ECO:0000313" key="3">
    <source>
        <dbReference type="Proteomes" id="UP000255224"/>
    </source>
</evidence>
<dbReference type="AlphaFoldDB" id="A0A376DV80"/>
<name>A0A376DV80_CHRCU</name>
<dbReference type="KEGG" id="ccau:EG346_16805"/>
<protein>
    <submittedName>
        <fullName evidence="2">Uncharacterized protein</fullName>
    </submittedName>
</protein>
<reference evidence="4" key="2">
    <citation type="submission" date="2018-11" db="EMBL/GenBank/DDBJ databases">
        <title>Proposal to divide the Flavobacteriaceae and reorganize its genera based on Amino Acid Identity values calculated from whole genome sequences.</title>
        <authorList>
            <person name="Nicholson A.C."/>
            <person name="Gulvik C.A."/>
            <person name="Whitney A.M."/>
            <person name="Humrighouse B.W."/>
            <person name="Bell M."/>
            <person name="Holmes B."/>
            <person name="Steigerwalt A.G."/>
            <person name="Villarma A."/>
            <person name="Sheth M."/>
            <person name="Batra D."/>
            <person name="Pryor J."/>
            <person name="Bernardet J.-F."/>
            <person name="Hugo C."/>
            <person name="Kampfer P."/>
            <person name="Newman J."/>
            <person name="McQuiston J.R."/>
        </authorList>
    </citation>
    <scope>NUCLEOTIDE SEQUENCE [LARGE SCALE GENOMIC DNA]</scope>
    <source>
        <strain evidence="4">G0188</strain>
    </source>
</reference>